<sequence>MHKDVNDPADIGLPQSVLGPQDAREHLPMRDFTAQRHPERLVAQDFETSPVIALLTTTHDRRTDWLRGGEALEHILLVATAHGVRASLMHQPMEWPDLRRMLSPAPDHTGHAQMLIRLGYGPEGLATPRRAPDAVFEVRPPNR</sequence>
<evidence type="ECO:0000313" key="1">
    <source>
        <dbReference type="EMBL" id="ANS70122.1"/>
    </source>
</evidence>
<dbReference type="AlphaFoldDB" id="A0A1B1MP05"/>
<gene>
    <name evidence="1" type="ORF">SLINC_7898</name>
</gene>
<keyword evidence="2" id="KW-1185">Reference proteome</keyword>
<reference evidence="1 2" key="1">
    <citation type="submission" date="2016-07" db="EMBL/GenBank/DDBJ databases">
        <title>Enhancement of antibiotic productionsby engineered nitrateutilization in actinobacteria.</title>
        <authorList>
            <person name="Meng S.C."/>
        </authorList>
    </citation>
    <scope>NUCLEOTIDE SEQUENCE [LARGE SCALE GENOMIC DNA]</scope>
    <source>
        <strain evidence="1 2">NRRL 2936</strain>
    </source>
</reference>
<dbReference type="STRING" id="1915.SLINC_7898"/>
<dbReference type="GO" id="GO:0016491">
    <property type="term" value="F:oxidoreductase activity"/>
    <property type="evidence" value="ECO:0007669"/>
    <property type="project" value="InterPro"/>
</dbReference>
<dbReference type="Gene3D" id="3.40.109.10">
    <property type="entry name" value="NADH Oxidase"/>
    <property type="match status" value="1"/>
</dbReference>
<name>A0A1B1MP05_STRLN</name>
<dbReference type="KEGG" id="sls:SLINC_7898"/>
<dbReference type="InterPro" id="IPR000415">
    <property type="entry name" value="Nitroreductase-like"/>
</dbReference>
<evidence type="ECO:0000313" key="2">
    <source>
        <dbReference type="Proteomes" id="UP000092598"/>
    </source>
</evidence>
<dbReference type="Proteomes" id="UP000092598">
    <property type="component" value="Chromosome"/>
</dbReference>
<dbReference type="EMBL" id="CP016438">
    <property type="protein sequence ID" value="ANS70122.1"/>
    <property type="molecule type" value="Genomic_DNA"/>
</dbReference>
<accession>A0A1B1MP05</accession>
<dbReference type="SUPFAM" id="SSF55469">
    <property type="entry name" value="FMN-dependent nitroreductase-like"/>
    <property type="match status" value="1"/>
</dbReference>
<organism evidence="1 2">
    <name type="scientific">Streptomyces lincolnensis</name>
    <dbReference type="NCBI Taxonomy" id="1915"/>
    <lineage>
        <taxon>Bacteria</taxon>
        <taxon>Bacillati</taxon>
        <taxon>Actinomycetota</taxon>
        <taxon>Actinomycetes</taxon>
        <taxon>Kitasatosporales</taxon>
        <taxon>Streptomycetaceae</taxon>
        <taxon>Streptomyces</taxon>
    </lineage>
</organism>
<proteinExistence type="predicted"/>
<protein>
    <submittedName>
        <fullName evidence="1">Uncharacterized protein</fullName>
    </submittedName>
</protein>